<evidence type="ECO:0008006" key="7">
    <source>
        <dbReference type="Google" id="ProtNLM"/>
    </source>
</evidence>
<feature type="region of interest" description="Disordered" evidence="4">
    <location>
        <begin position="292"/>
        <end position="315"/>
    </location>
</feature>
<feature type="compositionally biased region" description="Low complexity" evidence="4">
    <location>
        <begin position="394"/>
        <end position="411"/>
    </location>
</feature>
<evidence type="ECO:0000313" key="5">
    <source>
        <dbReference type="EMBL" id="KAF9606997.1"/>
    </source>
</evidence>
<feature type="region of interest" description="Disordered" evidence="4">
    <location>
        <begin position="148"/>
        <end position="179"/>
    </location>
</feature>
<keyword evidence="3" id="KW-0539">Nucleus</keyword>
<dbReference type="Proteomes" id="UP000631114">
    <property type="component" value="Unassembled WGS sequence"/>
</dbReference>
<dbReference type="OrthoDB" id="49309at2759"/>
<dbReference type="AlphaFoldDB" id="A0A835LVY0"/>
<feature type="non-terminal residue" evidence="5">
    <location>
        <position position="1264"/>
    </location>
</feature>
<sequence>SSSLSSENEHLSPIATTTTNNNEGAPPHSPPPKKRKFPEPDENHIITLDTGNDDHIIMELDNEDAICRRTRARYSLANFSLDELETFLQGTDDDEECNVDDEQEYRKFLAAVLLGGGESEDQCVEENGNVDDEDEDNDADFEVEIEEALDNSDLDENLERKKRGGRPQTRQNRKFLGQGNRPLRPLIPLVPYPALTWKYSLPESSPKAGGTLSGFTPHQIGQLHCLIHEHTQLLVQVFSLSVLDPSRQEIAVETRRLLSELVHSRDKVLLSQRKVPYPDYCFRPPYIQPSASDQLPFPVGETSSPGPQKEVRPMSKDCQWVPRVTGQVLSILDAAPLSLVGSYIADVSKAVKENQLCYVEALGGDRYAKEPLFPVCDIPPSREANGKSLRGATSHKPSAVSSSSNPNQPPKKTLAATLVEKTKKQSIAPAPKRIVSLAQRFYPLFNPALYPHKPPPPSVANRVLFTDTEDELLAMGMMEYNTDWKAIQQRYLPCKSKHQAVRQMKTSPLTSEEKARIYEGLKRFKLDWMSVWQFIVPYRDPSLLPRQWRVALGTQKSYKSDEAKKEKRRLYALQKKMSKSAAMASWHAASQKEDNLVNYSVEEDNLVNNSAEEDNLVNNSAEEENPVNNSSEEEKSGNDNVDDEDEAYVHEAFLGDWRPANARVDSDKFTPTSNDRSDLRPGILQPRDRVYVSGLPAGCLSGELPHLDGYTREYLSSKFPQYFQKISHLTHITYNTSYAVASNHFSPHFLSQSSKSLASLRPRRVRKRNDARPVKLAPDLPPVNLPPSVRVLSQSAFKSYHCVSSHSTVITSSGTDAENLVRRSPHLAKTGRRVSVNDVNKTTPSHHSIITQCPQDPGGRSDQPVREESGTESDLQMHPLLLQAPEDGHLAYCPIVSSTSNIFNSTAGNQLQENFKQFCKPSRASSTVDSFYKLLSSDKSKKSSGIDFHPLLQRKDAVYKDSSIVSADYTPVNLEPFRQNLDQPQNSPQSVMTAPHATSYPQAFVAKPTSPYEKSSELDLEIHLSSTSRKEKVAQGRKVTEHNHNASKHCFRDGGSLTEAHKVNNLSKERCESCSTASIARSSSSQLRVLGDHELVPPNNRSGDTEGNVGDQSLPEIVMEQEELSDSEDEIGEDVEFECEEIDDSDKEEYDTEQLVTTKRSSKTAVKFDHHCNSPGASTILNRVKVMVLPLGNPGSRWKNTQIGADRHIRVYPTRGIAQLAREDSASNKAADLICFGSNPYSHRQDGTLGKIEYGLLERWNINE</sequence>
<feature type="compositionally biased region" description="Polar residues" evidence="4">
    <location>
        <begin position="14"/>
        <end position="23"/>
    </location>
</feature>
<feature type="compositionally biased region" description="Polar residues" evidence="4">
    <location>
        <begin position="839"/>
        <end position="854"/>
    </location>
</feature>
<dbReference type="GO" id="GO:0005634">
    <property type="term" value="C:nucleus"/>
    <property type="evidence" value="ECO:0007669"/>
    <property type="project" value="TreeGrafter"/>
</dbReference>
<keyword evidence="1" id="KW-0805">Transcription regulation</keyword>
<dbReference type="GO" id="GO:0006355">
    <property type="term" value="P:regulation of DNA-templated transcription"/>
    <property type="evidence" value="ECO:0007669"/>
    <property type="project" value="TreeGrafter"/>
</dbReference>
<dbReference type="PANTHER" id="PTHR16088">
    <property type="entry name" value="YY1 ASSOCIATED PROTEIN-RELATED"/>
    <property type="match status" value="1"/>
</dbReference>
<keyword evidence="2" id="KW-0804">Transcription</keyword>
<protein>
    <recommendedName>
        <fullName evidence="7">Myb-like domain-containing protein</fullName>
    </recommendedName>
</protein>
<proteinExistence type="predicted"/>
<feature type="region of interest" description="Disordered" evidence="4">
    <location>
        <begin position="1"/>
        <end position="44"/>
    </location>
</feature>
<feature type="compositionally biased region" description="Acidic residues" evidence="4">
    <location>
        <begin position="610"/>
        <end position="625"/>
    </location>
</feature>
<keyword evidence="6" id="KW-1185">Reference proteome</keyword>
<dbReference type="InterPro" id="IPR052435">
    <property type="entry name" value="YY1-Transcr_Regul"/>
</dbReference>
<evidence type="ECO:0000313" key="6">
    <source>
        <dbReference type="Proteomes" id="UP000631114"/>
    </source>
</evidence>
<feature type="region of interest" description="Disordered" evidence="4">
    <location>
        <begin position="610"/>
        <end position="642"/>
    </location>
</feature>
<feature type="region of interest" description="Disordered" evidence="4">
    <location>
        <begin position="839"/>
        <end position="874"/>
    </location>
</feature>
<evidence type="ECO:0000256" key="1">
    <source>
        <dbReference type="ARBA" id="ARBA00023015"/>
    </source>
</evidence>
<comment type="caution">
    <text evidence="5">The sequence shown here is derived from an EMBL/GenBank/DDBJ whole genome shotgun (WGS) entry which is preliminary data.</text>
</comment>
<evidence type="ECO:0000256" key="2">
    <source>
        <dbReference type="ARBA" id="ARBA00023163"/>
    </source>
</evidence>
<dbReference type="PANTHER" id="PTHR16088:SF3">
    <property type="entry name" value="GON-4-LIKE PROTEIN"/>
    <property type="match status" value="1"/>
</dbReference>
<evidence type="ECO:0000256" key="4">
    <source>
        <dbReference type="SAM" id="MobiDB-lite"/>
    </source>
</evidence>
<dbReference type="EMBL" id="JADFTS010000005">
    <property type="protein sequence ID" value="KAF9606997.1"/>
    <property type="molecule type" value="Genomic_DNA"/>
</dbReference>
<name>A0A835LVY0_9MAGN</name>
<feature type="region of interest" description="Disordered" evidence="4">
    <location>
        <begin position="383"/>
        <end position="411"/>
    </location>
</feature>
<reference evidence="5 6" key="1">
    <citation type="submission" date="2020-10" db="EMBL/GenBank/DDBJ databases">
        <title>The Coptis chinensis genome and diversification of protoberbering-type alkaloids.</title>
        <authorList>
            <person name="Wang B."/>
            <person name="Shu S."/>
            <person name="Song C."/>
            <person name="Liu Y."/>
        </authorList>
    </citation>
    <scope>NUCLEOTIDE SEQUENCE [LARGE SCALE GENOMIC DNA]</scope>
    <source>
        <strain evidence="5">HL-2020</strain>
        <tissue evidence="5">Leaf</tissue>
    </source>
</reference>
<organism evidence="5 6">
    <name type="scientific">Coptis chinensis</name>
    <dbReference type="NCBI Taxonomy" id="261450"/>
    <lineage>
        <taxon>Eukaryota</taxon>
        <taxon>Viridiplantae</taxon>
        <taxon>Streptophyta</taxon>
        <taxon>Embryophyta</taxon>
        <taxon>Tracheophyta</taxon>
        <taxon>Spermatophyta</taxon>
        <taxon>Magnoliopsida</taxon>
        <taxon>Ranunculales</taxon>
        <taxon>Ranunculaceae</taxon>
        <taxon>Coptidoideae</taxon>
        <taxon>Coptis</taxon>
    </lineage>
</organism>
<dbReference type="GO" id="GO:0003712">
    <property type="term" value="F:transcription coregulator activity"/>
    <property type="evidence" value="ECO:0007669"/>
    <property type="project" value="TreeGrafter"/>
</dbReference>
<gene>
    <name evidence="5" type="ORF">IFM89_030416</name>
</gene>
<accession>A0A835LVY0</accession>
<evidence type="ECO:0000256" key="3">
    <source>
        <dbReference type="ARBA" id="ARBA00023242"/>
    </source>
</evidence>